<evidence type="ECO:0000259" key="4">
    <source>
        <dbReference type="PROSITE" id="PS01124"/>
    </source>
</evidence>
<dbReference type="PROSITE" id="PS00041">
    <property type="entry name" value="HTH_ARAC_FAMILY_1"/>
    <property type="match status" value="1"/>
</dbReference>
<dbReference type="PANTHER" id="PTHR46796:SF14">
    <property type="entry name" value="TRANSCRIPTIONAL REGULATORY PROTEIN"/>
    <property type="match status" value="1"/>
</dbReference>
<name>A0ABV2ENE4_9CAUL</name>
<comment type="caution">
    <text evidence="5">The sequence shown here is derived from an EMBL/GenBank/DDBJ whole genome shotgun (WGS) entry which is preliminary data.</text>
</comment>
<dbReference type="PRINTS" id="PR00032">
    <property type="entry name" value="HTHARAC"/>
</dbReference>
<keyword evidence="3" id="KW-0804">Transcription</keyword>
<dbReference type="Proteomes" id="UP001549110">
    <property type="component" value="Unassembled WGS sequence"/>
</dbReference>
<sequence length="297" mass="31945">MQAASSGFGKAPEALARILDSAPPVVSDPLRGETTLTGRWGHGELHDHLPGMEGHVIITYYGQPQDIVWRVEGQRLAGQTRTGSITIIPEGHDGRWDIAGSIGVSHVFLSQERLQACAEDIAGGKTVDLLARVGFDDPLAGRVMEMLGREAAAPDPSARLFVEQATDLLCTQLVRGHSSFSALQGPAPRRGLADWQVRKVTDYMRAHLDAPVGLDELAALAGLSRFHFCTAFKAATGKSPHEQLVALRIERARQLLLRPDLPVTEIALAVGYETPSAFAASFRKATGMTPSAFRQGV</sequence>
<dbReference type="SMART" id="SM00342">
    <property type="entry name" value="HTH_ARAC"/>
    <property type="match status" value="1"/>
</dbReference>
<evidence type="ECO:0000256" key="3">
    <source>
        <dbReference type="ARBA" id="ARBA00023163"/>
    </source>
</evidence>
<accession>A0ABV2ENE4</accession>
<protein>
    <submittedName>
        <fullName evidence="5">AraC family transcriptional regulator</fullName>
    </submittedName>
</protein>
<keyword evidence="2" id="KW-0238">DNA-binding</keyword>
<dbReference type="Pfam" id="PF12833">
    <property type="entry name" value="HTH_18"/>
    <property type="match status" value="1"/>
</dbReference>
<dbReference type="InterPro" id="IPR050204">
    <property type="entry name" value="AraC_XylS_family_regulators"/>
</dbReference>
<evidence type="ECO:0000256" key="1">
    <source>
        <dbReference type="ARBA" id="ARBA00023015"/>
    </source>
</evidence>
<organism evidence="5 6">
    <name type="scientific">Phenylobacterium koreense</name>
    <dbReference type="NCBI Taxonomy" id="266125"/>
    <lineage>
        <taxon>Bacteria</taxon>
        <taxon>Pseudomonadati</taxon>
        <taxon>Pseudomonadota</taxon>
        <taxon>Alphaproteobacteria</taxon>
        <taxon>Caulobacterales</taxon>
        <taxon>Caulobacteraceae</taxon>
        <taxon>Phenylobacterium</taxon>
    </lineage>
</organism>
<evidence type="ECO:0000256" key="2">
    <source>
        <dbReference type="ARBA" id="ARBA00023125"/>
    </source>
</evidence>
<dbReference type="InterPro" id="IPR018060">
    <property type="entry name" value="HTH_AraC"/>
</dbReference>
<dbReference type="PANTHER" id="PTHR46796">
    <property type="entry name" value="HTH-TYPE TRANSCRIPTIONAL ACTIVATOR RHAS-RELATED"/>
    <property type="match status" value="1"/>
</dbReference>
<keyword evidence="1" id="KW-0805">Transcription regulation</keyword>
<dbReference type="InterPro" id="IPR018062">
    <property type="entry name" value="HTH_AraC-typ_CS"/>
</dbReference>
<dbReference type="Gene3D" id="1.10.10.60">
    <property type="entry name" value="Homeodomain-like"/>
    <property type="match status" value="2"/>
</dbReference>
<dbReference type="InterPro" id="IPR020449">
    <property type="entry name" value="Tscrpt_reg_AraC-type_HTH"/>
</dbReference>
<reference evidence="5 6" key="1">
    <citation type="submission" date="2024-06" db="EMBL/GenBank/DDBJ databases">
        <title>Genomic Encyclopedia of Type Strains, Phase IV (KMG-IV): sequencing the most valuable type-strain genomes for metagenomic binning, comparative biology and taxonomic classification.</title>
        <authorList>
            <person name="Goeker M."/>
        </authorList>
    </citation>
    <scope>NUCLEOTIDE SEQUENCE [LARGE SCALE GENOMIC DNA]</scope>
    <source>
        <strain evidence="5 6">DSM 17809</strain>
    </source>
</reference>
<dbReference type="RefSeq" id="WP_354298467.1">
    <property type="nucleotide sequence ID" value="NZ_JBEPLU010000004.1"/>
</dbReference>
<gene>
    <name evidence="5" type="ORF">ABID41_003737</name>
</gene>
<evidence type="ECO:0000313" key="6">
    <source>
        <dbReference type="Proteomes" id="UP001549110"/>
    </source>
</evidence>
<keyword evidence="6" id="KW-1185">Reference proteome</keyword>
<dbReference type="SUPFAM" id="SSF46689">
    <property type="entry name" value="Homeodomain-like"/>
    <property type="match status" value="2"/>
</dbReference>
<feature type="domain" description="HTH araC/xylS-type" evidence="4">
    <location>
        <begin position="198"/>
        <end position="296"/>
    </location>
</feature>
<proteinExistence type="predicted"/>
<dbReference type="InterPro" id="IPR009057">
    <property type="entry name" value="Homeodomain-like_sf"/>
</dbReference>
<dbReference type="PROSITE" id="PS01124">
    <property type="entry name" value="HTH_ARAC_FAMILY_2"/>
    <property type="match status" value="1"/>
</dbReference>
<evidence type="ECO:0000313" key="5">
    <source>
        <dbReference type="EMBL" id="MET3528595.1"/>
    </source>
</evidence>
<dbReference type="EMBL" id="JBEPLU010000004">
    <property type="protein sequence ID" value="MET3528595.1"/>
    <property type="molecule type" value="Genomic_DNA"/>
</dbReference>